<dbReference type="PANTHER" id="PTHR21022">
    <property type="entry name" value="PREPHENATE DEHYDRATASE P PROTEIN"/>
    <property type="match status" value="1"/>
</dbReference>
<evidence type="ECO:0000256" key="9">
    <source>
        <dbReference type="PIRSR" id="PIRSR001500-2"/>
    </source>
</evidence>
<evidence type="ECO:0000313" key="13">
    <source>
        <dbReference type="Proteomes" id="UP000824261"/>
    </source>
</evidence>
<gene>
    <name evidence="12" type="primary">pheA</name>
    <name evidence="12" type="ORF">IAA69_02265</name>
</gene>
<dbReference type="InterPro" id="IPR001086">
    <property type="entry name" value="Preph_deHydtase"/>
</dbReference>
<dbReference type="InterPro" id="IPR045865">
    <property type="entry name" value="ACT-like_dom_sf"/>
</dbReference>
<dbReference type="GO" id="GO:0005737">
    <property type="term" value="C:cytoplasm"/>
    <property type="evidence" value="ECO:0007669"/>
    <property type="project" value="TreeGrafter"/>
</dbReference>
<reference evidence="12" key="2">
    <citation type="journal article" date="2021" name="PeerJ">
        <title>Extensive microbial diversity within the chicken gut microbiome revealed by metagenomics and culture.</title>
        <authorList>
            <person name="Gilroy R."/>
            <person name="Ravi A."/>
            <person name="Getino M."/>
            <person name="Pursley I."/>
            <person name="Horton D.L."/>
            <person name="Alikhan N.F."/>
            <person name="Baker D."/>
            <person name="Gharbi K."/>
            <person name="Hall N."/>
            <person name="Watson M."/>
            <person name="Adriaenssens E.M."/>
            <person name="Foster-Nyarko E."/>
            <person name="Jarju S."/>
            <person name="Secka A."/>
            <person name="Antonio M."/>
            <person name="Oren A."/>
            <person name="Chaudhuri R.R."/>
            <person name="La Ragione R."/>
            <person name="Hildebrand F."/>
            <person name="Pallen M.J."/>
        </authorList>
    </citation>
    <scope>NUCLEOTIDE SEQUENCE</scope>
    <source>
        <strain evidence="12">ChiGjej1B1-2707</strain>
    </source>
</reference>
<name>A0A9D0ZZM3_9ACTN</name>
<evidence type="ECO:0000256" key="1">
    <source>
        <dbReference type="ARBA" id="ARBA00004741"/>
    </source>
</evidence>
<comment type="catalytic activity">
    <reaction evidence="8">
        <text>prephenate + H(+) = 3-phenylpyruvate + CO2 + H2O</text>
        <dbReference type="Rhea" id="RHEA:21648"/>
        <dbReference type="ChEBI" id="CHEBI:15377"/>
        <dbReference type="ChEBI" id="CHEBI:15378"/>
        <dbReference type="ChEBI" id="CHEBI:16526"/>
        <dbReference type="ChEBI" id="CHEBI:18005"/>
        <dbReference type="ChEBI" id="CHEBI:29934"/>
        <dbReference type="EC" id="4.2.1.51"/>
    </reaction>
</comment>
<evidence type="ECO:0000256" key="6">
    <source>
        <dbReference type="ARBA" id="ARBA00023222"/>
    </source>
</evidence>
<proteinExistence type="predicted"/>
<feature type="domain" description="ACT" evidence="11">
    <location>
        <begin position="203"/>
        <end position="280"/>
    </location>
</feature>
<keyword evidence="7 12" id="KW-0456">Lyase</keyword>
<dbReference type="PANTHER" id="PTHR21022:SF19">
    <property type="entry name" value="PREPHENATE DEHYDRATASE-RELATED"/>
    <property type="match status" value="1"/>
</dbReference>
<dbReference type="InterPro" id="IPR008242">
    <property type="entry name" value="Chor_mutase/pphenate_deHydtase"/>
</dbReference>
<reference evidence="12" key="1">
    <citation type="submission" date="2020-10" db="EMBL/GenBank/DDBJ databases">
        <authorList>
            <person name="Gilroy R."/>
        </authorList>
    </citation>
    <scope>NUCLEOTIDE SEQUENCE</scope>
    <source>
        <strain evidence="12">ChiGjej1B1-2707</strain>
    </source>
</reference>
<keyword evidence="6" id="KW-0584">Phenylalanine biosynthesis</keyword>
<keyword evidence="5" id="KW-0057">Aromatic amino acid biosynthesis</keyword>
<evidence type="ECO:0000259" key="11">
    <source>
        <dbReference type="PROSITE" id="PS51671"/>
    </source>
</evidence>
<feature type="domain" description="Prephenate dehydratase" evidence="10">
    <location>
        <begin position="6"/>
        <end position="187"/>
    </location>
</feature>
<dbReference type="SUPFAM" id="SSF55021">
    <property type="entry name" value="ACT-like"/>
    <property type="match status" value="1"/>
</dbReference>
<dbReference type="PIRSF" id="PIRSF001500">
    <property type="entry name" value="Chor_mut_pdt_Ppr"/>
    <property type="match status" value="1"/>
</dbReference>
<dbReference type="SUPFAM" id="SSF53850">
    <property type="entry name" value="Periplasmic binding protein-like II"/>
    <property type="match status" value="1"/>
</dbReference>
<evidence type="ECO:0000313" key="12">
    <source>
        <dbReference type="EMBL" id="HIR01079.1"/>
    </source>
</evidence>
<dbReference type="EMBL" id="DVGB01000029">
    <property type="protein sequence ID" value="HIR01079.1"/>
    <property type="molecule type" value="Genomic_DNA"/>
</dbReference>
<dbReference type="CDD" id="cd13532">
    <property type="entry name" value="PBP2_PDT_like"/>
    <property type="match status" value="1"/>
</dbReference>
<evidence type="ECO:0000256" key="2">
    <source>
        <dbReference type="ARBA" id="ARBA00013147"/>
    </source>
</evidence>
<comment type="caution">
    <text evidence="12">The sequence shown here is derived from an EMBL/GenBank/DDBJ whole genome shotgun (WGS) entry which is preliminary data.</text>
</comment>
<evidence type="ECO:0000256" key="4">
    <source>
        <dbReference type="ARBA" id="ARBA00022605"/>
    </source>
</evidence>
<dbReference type="Proteomes" id="UP000824261">
    <property type="component" value="Unassembled WGS sequence"/>
</dbReference>
<organism evidence="12 13">
    <name type="scientific">Candidatus Aveggerthella stercoripullorum</name>
    <dbReference type="NCBI Taxonomy" id="2840688"/>
    <lineage>
        <taxon>Bacteria</taxon>
        <taxon>Bacillati</taxon>
        <taxon>Actinomycetota</taxon>
        <taxon>Coriobacteriia</taxon>
        <taxon>Eggerthellales</taxon>
        <taxon>Eggerthellaceae</taxon>
        <taxon>Eggerthellaceae incertae sedis</taxon>
        <taxon>Candidatus Aveggerthella</taxon>
    </lineage>
</organism>
<accession>A0A9D0ZZM3</accession>
<comment type="pathway">
    <text evidence="1">Amino-acid biosynthesis; L-phenylalanine biosynthesis; phenylpyruvate from prephenate: step 1/1.</text>
</comment>
<evidence type="ECO:0000259" key="10">
    <source>
        <dbReference type="PROSITE" id="PS51171"/>
    </source>
</evidence>
<dbReference type="AlphaFoldDB" id="A0A9D0ZZM3"/>
<evidence type="ECO:0000256" key="7">
    <source>
        <dbReference type="ARBA" id="ARBA00023239"/>
    </source>
</evidence>
<evidence type="ECO:0000256" key="8">
    <source>
        <dbReference type="ARBA" id="ARBA00047848"/>
    </source>
</evidence>
<sequence length="288" mass="31209">MAKKNQIAFLGPIGTYSDEAAHVFAAHLGLEDPEYLECPSFNEIFDAVDRGRCEFGVVPIENSLEGSVTSTLDNFAFSSPATILGQTVLSIHHCLLVHPDAELSDVTTVASHPQGLAQCRRYLASRLPNVKTITTSSTAESARLAAENKHIAGIANSYAAEIHGAKVAEADVEDHFGNQTAFVLIGRQGHPPVLEGKRCKTSLALFLKEDKAGALLMVLSELAYAGISMTRLQSRPTKQQLGNYMFFVDFEGSADEPAVQTALNCLRMKLREVKVLGTYPVLDDSDEE</sequence>
<dbReference type="CDD" id="cd04905">
    <property type="entry name" value="ACT_CM-PDT"/>
    <property type="match status" value="1"/>
</dbReference>
<feature type="site" description="Essential for prephenate dehydratase activity" evidence="9">
    <location>
        <position position="180"/>
    </location>
</feature>
<evidence type="ECO:0000256" key="3">
    <source>
        <dbReference type="ARBA" id="ARBA00021872"/>
    </source>
</evidence>
<keyword evidence="4" id="KW-0028">Amino-acid biosynthesis</keyword>
<dbReference type="NCBIfam" id="NF008865">
    <property type="entry name" value="PRK11898.1"/>
    <property type="match status" value="1"/>
</dbReference>
<dbReference type="InterPro" id="IPR002912">
    <property type="entry name" value="ACT_dom"/>
</dbReference>
<evidence type="ECO:0000256" key="5">
    <source>
        <dbReference type="ARBA" id="ARBA00023141"/>
    </source>
</evidence>
<dbReference type="GO" id="GO:0004664">
    <property type="term" value="F:prephenate dehydratase activity"/>
    <property type="evidence" value="ECO:0007669"/>
    <property type="project" value="UniProtKB-EC"/>
</dbReference>
<protein>
    <recommendedName>
        <fullName evidence="3">Prephenate dehydratase</fullName>
        <ecNumber evidence="2">4.2.1.51</ecNumber>
    </recommendedName>
</protein>
<dbReference type="Gene3D" id="3.30.70.260">
    <property type="match status" value="1"/>
</dbReference>
<dbReference type="Gene3D" id="3.40.190.10">
    <property type="entry name" value="Periplasmic binding protein-like II"/>
    <property type="match status" value="2"/>
</dbReference>
<dbReference type="EC" id="4.2.1.51" evidence="2"/>
<dbReference type="GO" id="GO:0009094">
    <property type="term" value="P:L-phenylalanine biosynthetic process"/>
    <property type="evidence" value="ECO:0007669"/>
    <property type="project" value="UniProtKB-KW"/>
</dbReference>
<dbReference type="Pfam" id="PF00800">
    <property type="entry name" value="PDT"/>
    <property type="match status" value="1"/>
</dbReference>
<dbReference type="PROSITE" id="PS51671">
    <property type="entry name" value="ACT"/>
    <property type="match status" value="1"/>
</dbReference>
<dbReference type="PROSITE" id="PS51171">
    <property type="entry name" value="PREPHENATE_DEHYDR_3"/>
    <property type="match status" value="1"/>
</dbReference>